<proteinExistence type="predicted"/>
<keyword evidence="3" id="KW-1185">Reference proteome</keyword>
<evidence type="ECO:0000256" key="1">
    <source>
        <dbReference type="SAM" id="MobiDB-lite"/>
    </source>
</evidence>
<dbReference type="EMBL" id="OOIL02000104">
    <property type="protein sequence ID" value="VFQ60105.1"/>
    <property type="molecule type" value="Genomic_DNA"/>
</dbReference>
<dbReference type="Proteomes" id="UP000595140">
    <property type="component" value="Unassembled WGS sequence"/>
</dbReference>
<evidence type="ECO:0000313" key="3">
    <source>
        <dbReference type="Proteomes" id="UP000595140"/>
    </source>
</evidence>
<accession>A0A484K6F9</accession>
<protein>
    <submittedName>
        <fullName evidence="2">Uncharacterized protein</fullName>
    </submittedName>
</protein>
<sequence length="361" mass="40586">MAGGKRTKVSKKRGNAEATTSAPPPFPYLDGSFLEFGSEEELNRFLTHFAKRPISPPRVLPELYPQQKGYHDLDNQLQASGLWSFVSRSRSSFNPAFVRAFYSNLRRDGDTIRSSINLYDIEIDLPTFARVAGLPIRGDDIATYGGDDWILNNEAVVIRELGSTNLIRHSGAPTIHSAPPDKRLLLYIITRILRPRDSSHTSLFNEDLKAIHAIIHDASINWAKFVMIHMADCASIATEQSLPYAFHVMDLIISADISITGPDTKMTKIWIIQDRTFRKNQLSGWTVQRQHHDMTAFFRGINYVPPPFDSTFLGQNYEGEDEEDNSYAPSSSPDEADFEDAVDGDPMDVEDNEDDDEDADA</sequence>
<feature type="region of interest" description="Disordered" evidence="1">
    <location>
        <begin position="1"/>
        <end position="24"/>
    </location>
</feature>
<organism evidence="2 3">
    <name type="scientific">Cuscuta campestris</name>
    <dbReference type="NCBI Taxonomy" id="132261"/>
    <lineage>
        <taxon>Eukaryota</taxon>
        <taxon>Viridiplantae</taxon>
        <taxon>Streptophyta</taxon>
        <taxon>Embryophyta</taxon>
        <taxon>Tracheophyta</taxon>
        <taxon>Spermatophyta</taxon>
        <taxon>Magnoliopsida</taxon>
        <taxon>eudicotyledons</taxon>
        <taxon>Gunneridae</taxon>
        <taxon>Pentapetalae</taxon>
        <taxon>asterids</taxon>
        <taxon>lamiids</taxon>
        <taxon>Solanales</taxon>
        <taxon>Convolvulaceae</taxon>
        <taxon>Cuscuteae</taxon>
        <taxon>Cuscuta</taxon>
        <taxon>Cuscuta subgen. Grammica</taxon>
        <taxon>Cuscuta sect. Cleistogrammica</taxon>
    </lineage>
</organism>
<name>A0A484K6F9_9ASTE</name>
<feature type="region of interest" description="Disordered" evidence="1">
    <location>
        <begin position="312"/>
        <end position="361"/>
    </location>
</feature>
<evidence type="ECO:0000313" key="2">
    <source>
        <dbReference type="EMBL" id="VFQ60105.1"/>
    </source>
</evidence>
<feature type="compositionally biased region" description="Basic residues" evidence="1">
    <location>
        <begin position="1"/>
        <end position="13"/>
    </location>
</feature>
<feature type="compositionally biased region" description="Acidic residues" evidence="1">
    <location>
        <begin position="334"/>
        <end position="361"/>
    </location>
</feature>
<reference evidence="2 3" key="1">
    <citation type="submission" date="2018-04" db="EMBL/GenBank/DDBJ databases">
        <authorList>
            <person name="Vogel A."/>
        </authorList>
    </citation>
    <scope>NUCLEOTIDE SEQUENCE [LARGE SCALE GENOMIC DNA]</scope>
</reference>
<dbReference type="AlphaFoldDB" id="A0A484K6F9"/>
<gene>
    <name evidence="2" type="ORF">CCAM_LOCUS1881</name>
</gene>